<feature type="transmembrane region" description="Helical" evidence="2">
    <location>
        <begin position="26"/>
        <end position="48"/>
    </location>
</feature>
<sequence length="611" mass="66078">MLKNASGAQQNSAATVLPVVLSKDLVLRYISLGSTLLAAVSGLVSVIMKLKNSKNLSEALKNPVHIMEIINLIAMFVVTALSISIHLSTLYKDYSERKNQIAQEVLAKGEKLQENPEAITEATEVQDEVKLNPEVITEASGIVDGEISTGPEAITEATEVQDEVKLNPEVITEASGIVDGEISTGPEAITEATEVQDEVKLNPEVITEASGIVDGEISTGPEAITEATEVQDEVKLNPEVITEASGIVDGEISTGPEAITEQDRIDETEEAQEQRRQFLSNAYGLLVSLYSFTLELEGLSKIDDKKLKQSNQDDERRASMKQSLSSLRSSYLASGKTEIKNFLAEISANISEIDFGNNSLQNVATELAKNPAVLLMILEQTRFLSQEAVVNLHKVVCDLLPRLGQEGYNFSSAAQVLHDARELRSRQHSLLARNENIGVLYNKAAAEDKSGEISHPRYGAEMEELINGFDLTAKIAQIGKENAAFPYNAEELTVIHSLLERTKAAKGKVTIADPEIIKLLGNNSKRTGSALNFTNLVKHLVSRRSNKADSKADSKAPTKTGETESAVSVDTQGDREIVSKATPDSTIDTSGYEESIKLVPLSNSAPISLAI</sequence>
<proteinExistence type="predicted"/>
<reference evidence="3 4" key="1">
    <citation type="submission" date="2014-03" db="EMBL/GenBank/DDBJ databases">
        <title>Sequencing and Comparison of Genomes and Transcriptome Profiles of Human Ehrlichiosis Agents.</title>
        <authorList>
            <person name="Lin M."/>
            <person name="Daugherty S.C."/>
            <person name="Nagaraj S."/>
            <person name="Cheng Z."/>
            <person name="Xiong Q."/>
            <person name="Lin F.-Y."/>
            <person name="Sengamalay N."/>
            <person name="Ott S."/>
            <person name="Godinez A."/>
            <person name="Tallon L.J."/>
            <person name="Sadzewicz L."/>
            <person name="Fraser C.M."/>
            <person name="Dunning Hotopp J.C."/>
            <person name="Rikihisa Y."/>
        </authorList>
    </citation>
    <scope>NUCLEOTIDE SEQUENCE [LARGE SCALE GENOMIC DNA]</scope>
    <source>
        <strain evidence="3 4">Oregon</strain>
    </source>
</reference>
<dbReference type="AlphaFoldDB" id="X5GWI5"/>
<evidence type="ECO:0000313" key="3">
    <source>
        <dbReference type="EMBL" id="AHX11412.1"/>
    </source>
</evidence>
<dbReference type="EMBL" id="CP007481">
    <property type="protein sequence ID" value="AHX11412.1"/>
    <property type="molecule type" value="Genomic_DNA"/>
</dbReference>
<protein>
    <submittedName>
        <fullName evidence="3">Uncharacterized protein</fullName>
    </submittedName>
</protein>
<keyword evidence="2" id="KW-0812">Transmembrane</keyword>
<feature type="region of interest" description="Disordered" evidence="1">
    <location>
        <begin position="544"/>
        <end position="586"/>
    </location>
</feature>
<accession>X5GWI5</accession>
<dbReference type="RefSeq" id="WP_038559458.1">
    <property type="nucleotide sequence ID" value="NZ_CP007481.1"/>
</dbReference>
<name>X5GWI5_9RICK</name>
<keyword evidence="4" id="KW-1185">Reference proteome</keyword>
<keyword evidence="2" id="KW-1133">Transmembrane helix</keyword>
<dbReference type="HOGENOM" id="CLU_446773_0_0_5"/>
<evidence type="ECO:0000256" key="2">
    <source>
        <dbReference type="SAM" id="Phobius"/>
    </source>
</evidence>
<organism evidence="3 4">
    <name type="scientific">Neorickettsia helminthoeca str. Oregon</name>
    <dbReference type="NCBI Taxonomy" id="1286528"/>
    <lineage>
        <taxon>Bacteria</taxon>
        <taxon>Pseudomonadati</taxon>
        <taxon>Pseudomonadota</taxon>
        <taxon>Alphaproteobacteria</taxon>
        <taxon>Rickettsiales</taxon>
        <taxon>Anaplasmataceae</taxon>
        <taxon>Neorickettsia</taxon>
    </lineage>
</organism>
<evidence type="ECO:0000256" key="1">
    <source>
        <dbReference type="SAM" id="MobiDB-lite"/>
    </source>
</evidence>
<evidence type="ECO:0000313" key="4">
    <source>
        <dbReference type="Proteomes" id="UP000023755"/>
    </source>
</evidence>
<keyword evidence="2" id="KW-0472">Membrane</keyword>
<dbReference type="KEGG" id="nhm:NHE_0470"/>
<feature type="transmembrane region" description="Helical" evidence="2">
    <location>
        <begin position="69"/>
        <end position="91"/>
    </location>
</feature>
<feature type="compositionally biased region" description="Basic and acidic residues" evidence="1">
    <location>
        <begin position="546"/>
        <end position="556"/>
    </location>
</feature>
<gene>
    <name evidence="3" type="ORF">NHE_0470</name>
</gene>
<dbReference type="Proteomes" id="UP000023755">
    <property type="component" value="Chromosome"/>
</dbReference>